<sequence length="183" mass="20207">MWQEISRIGKKLVEHGLVESHFGNISVRVGNKMIITRSGCPLDEVTEGNVVEIDVDNPCSMDIIASSESIVHREIYKNTSALAIIHAHCPYAVTQSLLNDKNSLVPVDSEGKYFLDEIPVIKGDIGTEKLAYNTADALGKYKGTIVYSHGTFAAGKILDDAYITTTQIEHSCKIKYLYDMAKK</sequence>
<evidence type="ECO:0000259" key="3">
    <source>
        <dbReference type="SMART" id="SM01007"/>
    </source>
</evidence>
<dbReference type="GO" id="GO:0019323">
    <property type="term" value="P:pentose catabolic process"/>
    <property type="evidence" value="ECO:0007669"/>
    <property type="project" value="TreeGrafter"/>
</dbReference>
<dbReference type="InterPro" id="IPR001303">
    <property type="entry name" value="Aldolase_II/adducin_N"/>
</dbReference>
<gene>
    <name evidence="4" type="ordered locus">Metev_2062</name>
</gene>
<reference evidence="4 5" key="1">
    <citation type="submission" date="2010-06" db="EMBL/GenBank/DDBJ databases">
        <title>Complete sequence chromosome of Methanohalobium evestigatum Z-7303.</title>
        <authorList>
            <consortium name="US DOE Joint Genome Institute"/>
            <person name="Lucas S."/>
            <person name="Copeland A."/>
            <person name="Lapidus A."/>
            <person name="Cheng J.-F."/>
            <person name="Bruce D."/>
            <person name="Goodwin L."/>
            <person name="Pitluck S."/>
            <person name="Saunders E."/>
            <person name="Detter J.C."/>
            <person name="Han C."/>
            <person name="Tapia R."/>
            <person name="Land M."/>
            <person name="Hauser L."/>
            <person name="Kyrpides N."/>
            <person name="Mikhailova N."/>
            <person name="Sieprawska-Lupa M."/>
            <person name="Whitman W.B."/>
            <person name="Anderson I."/>
            <person name="Woyke T."/>
        </authorList>
    </citation>
    <scope>NUCLEOTIDE SEQUENCE [LARGE SCALE GENOMIC DNA]</scope>
    <source>
        <strain evidence="5">ATCC BAA-1072 / DSM 3721 / NBRC 107634 / OCM 161 / Z-7303</strain>
    </source>
</reference>
<name>D7EBP8_METEZ</name>
<dbReference type="HOGENOM" id="CLU_006033_3_4_2"/>
<dbReference type="GO" id="GO:0005829">
    <property type="term" value="C:cytosol"/>
    <property type="evidence" value="ECO:0007669"/>
    <property type="project" value="TreeGrafter"/>
</dbReference>
<keyword evidence="1" id="KW-0479">Metal-binding</keyword>
<organism evidence="4 5">
    <name type="scientific">Methanohalobium evestigatum (strain ATCC BAA-1072 / DSM 3721 / NBRC 107634 / OCM 161 / Z-7303)</name>
    <dbReference type="NCBI Taxonomy" id="644295"/>
    <lineage>
        <taxon>Archaea</taxon>
        <taxon>Methanobacteriati</taxon>
        <taxon>Methanobacteriota</taxon>
        <taxon>Stenosarchaea group</taxon>
        <taxon>Methanomicrobia</taxon>
        <taxon>Methanosarcinales</taxon>
        <taxon>Methanosarcinaceae</taxon>
        <taxon>Methanohalobium</taxon>
    </lineage>
</organism>
<dbReference type="NCBIfam" id="NF006413">
    <property type="entry name" value="PRK08660.1"/>
    <property type="match status" value="1"/>
</dbReference>
<dbReference type="GO" id="GO:0046872">
    <property type="term" value="F:metal ion binding"/>
    <property type="evidence" value="ECO:0007669"/>
    <property type="project" value="UniProtKB-KW"/>
</dbReference>
<evidence type="ECO:0000256" key="1">
    <source>
        <dbReference type="ARBA" id="ARBA00022723"/>
    </source>
</evidence>
<dbReference type="Gene3D" id="3.40.225.10">
    <property type="entry name" value="Class II aldolase/adducin N-terminal domain"/>
    <property type="match status" value="1"/>
</dbReference>
<dbReference type="InterPro" id="IPR050197">
    <property type="entry name" value="Aldolase_class_II_sugar_metab"/>
</dbReference>
<dbReference type="AlphaFoldDB" id="D7EBP8"/>
<dbReference type="GO" id="GO:0016832">
    <property type="term" value="F:aldehyde-lyase activity"/>
    <property type="evidence" value="ECO:0007669"/>
    <property type="project" value="TreeGrafter"/>
</dbReference>
<dbReference type="OrthoDB" id="18709at2157"/>
<accession>D7EBP8</accession>
<protein>
    <submittedName>
        <fullName evidence="4">Class II aldolase/adducin family protein</fullName>
    </submittedName>
</protein>
<evidence type="ECO:0000256" key="2">
    <source>
        <dbReference type="ARBA" id="ARBA00023239"/>
    </source>
</evidence>
<dbReference type="RefSeq" id="WP_013195455.1">
    <property type="nucleotide sequence ID" value="NC_014253.1"/>
</dbReference>
<dbReference type="KEGG" id="mev:Metev_2062"/>
<dbReference type="SMART" id="SM01007">
    <property type="entry name" value="Aldolase_II"/>
    <property type="match status" value="1"/>
</dbReference>
<dbReference type="Proteomes" id="UP000000391">
    <property type="component" value="Chromosome"/>
</dbReference>
<evidence type="ECO:0000313" key="5">
    <source>
        <dbReference type="Proteomes" id="UP000000391"/>
    </source>
</evidence>
<dbReference type="EMBL" id="CP002069">
    <property type="protein sequence ID" value="ADI74890.1"/>
    <property type="molecule type" value="Genomic_DNA"/>
</dbReference>
<keyword evidence="5" id="KW-1185">Reference proteome</keyword>
<evidence type="ECO:0000313" key="4">
    <source>
        <dbReference type="EMBL" id="ADI74890.1"/>
    </source>
</evidence>
<dbReference type="STRING" id="644295.Metev_2062"/>
<dbReference type="PANTHER" id="PTHR22789">
    <property type="entry name" value="FUCULOSE PHOSPHATE ALDOLASE"/>
    <property type="match status" value="1"/>
</dbReference>
<dbReference type="UniPathway" id="UPA00071"/>
<proteinExistence type="predicted"/>
<dbReference type="Pfam" id="PF00596">
    <property type="entry name" value="Aldolase_II"/>
    <property type="match status" value="1"/>
</dbReference>
<feature type="domain" description="Class II aldolase/adducin N-terminal" evidence="3">
    <location>
        <begin position="3"/>
        <end position="176"/>
    </location>
</feature>
<keyword evidence="2" id="KW-0456">Lyase</keyword>
<dbReference type="InterPro" id="IPR036409">
    <property type="entry name" value="Aldolase_II/adducin_N_sf"/>
</dbReference>
<dbReference type="PANTHER" id="PTHR22789:SF0">
    <property type="entry name" value="3-OXO-TETRONATE 4-PHOSPHATE DECARBOXYLASE-RELATED"/>
    <property type="match status" value="1"/>
</dbReference>
<dbReference type="SUPFAM" id="SSF53639">
    <property type="entry name" value="AraD/HMP-PK domain-like"/>
    <property type="match status" value="1"/>
</dbReference>
<dbReference type="GeneID" id="9347723"/>